<keyword evidence="3" id="KW-1185">Reference proteome</keyword>
<reference evidence="2 3" key="1">
    <citation type="journal article" date="2018" name="Front. Plant Sci.">
        <title>Red Clover (Trifolium pratense) and Zigzag Clover (T. medium) - A Picture of Genomic Similarities and Differences.</title>
        <authorList>
            <person name="Dluhosova J."/>
            <person name="Istvanek J."/>
            <person name="Nedelnik J."/>
            <person name="Repkova J."/>
        </authorList>
    </citation>
    <scope>NUCLEOTIDE SEQUENCE [LARGE SCALE GENOMIC DNA]</scope>
    <source>
        <strain evidence="3">cv. 10/8</strain>
        <tissue evidence="2">Leaf</tissue>
    </source>
</reference>
<organism evidence="2 3">
    <name type="scientific">Trifolium medium</name>
    <dbReference type="NCBI Taxonomy" id="97028"/>
    <lineage>
        <taxon>Eukaryota</taxon>
        <taxon>Viridiplantae</taxon>
        <taxon>Streptophyta</taxon>
        <taxon>Embryophyta</taxon>
        <taxon>Tracheophyta</taxon>
        <taxon>Spermatophyta</taxon>
        <taxon>Magnoliopsida</taxon>
        <taxon>eudicotyledons</taxon>
        <taxon>Gunneridae</taxon>
        <taxon>Pentapetalae</taxon>
        <taxon>rosids</taxon>
        <taxon>fabids</taxon>
        <taxon>Fabales</taxon>
        <taxon>Fabaceae</taxon>
        <taxon>Papilionoideae</taxon>
        <taxon>50 kb inversion clade</taxon>
        <taxon>NPAAA clade</taxon>
        <taxon>Hologalegina</taxon>
        <taxon>IRL clade</taxon>
        <taxon>Trifolieae</taxon>
        <taxon>Trifolium</taxon>
    </lineage>
</organism>
<proteinExistence type="predicted"/>
<sequence>MGASPRFTGFHPSGLSLTPSPSGGSRRCLSINPHASPFSCSPPFFWV</sequence>
<dbReference type="Proteomes" id="UP000265520">
    <property type="component" value="Unassembled WGS sequence"/>
</dbReference>
<feature type="compositionally biased region" description="Low complexity" evidence="1">
    <location>
        <begin position="12"/>
        <end position="25"/>
    </location>
</feature>
<evidence type="ECO:0000313" key="2">
    <source>
        <dbReference type="EMBL" id="MCI61875.1"/>
    </source>
</evidence>
<name>A0A392TPV7_9FABA</name>
<feature type="region of interest" description="Disordered" evidence="1">
    <location>
        <begin position="1"/>
        <end position="25"/>
    </location>
</feature>
<dbReference type="EMBL" id="LXQA010608178">
    <property type="protein sequence ID" value="MCI61875.1"/>
    <property type="molecule type" value="Genomic_DNA"/>
</dbReference>
<comment type="caution">
    <text evidence="2">The sequence shown here is derived from an EMBL/GenBank/DDBJ whole genome shotgun (WGS) entry which is preliminary data.</text>
</comment>
<accession>A0A392TPV7</accession>
<dbReference type="AlphaFoldDB" id="A0A392TPV7"/>
<evidence type="ECO:0000256" key="1">
    <source>
        <dbReference type="SAM" id="MobiDB-lite"/>
    </source>
</evidence>
<protein>
    <submittedName>
        <fullName evidence="2">Uncharacterized protein</fullName>
    </submittedName>
</protein>
<evidence type="ECO:0000313" key="3">
    <source>
        <dbReference type="Proteomes" id="UP000265520"/>
    </source>
</evidence>
<feature type="non-terminal residue" evidence="2">
    <location>
        <position position="47"/>
    </location>
</feature>